<keyword evidence="5" id="KW-1185">Reference proteome</keyword>
<organism evidence="4 5">
    <name type="scientific">Leptosia nina</name>
    <dbReference type="NCBI Taxonomy" id="320188"/>
    <lineage>
        <taxon>Eukaryota</taxon>
        <taxon>Metazoa</taxon>
        <taxon>Ecdysozoa</taxon>
        <taxon>Arthropoda</taxon>
        <taxon>Hexapoda</taxon>
        <taxon>Insecta</taxon>
        <taxon>Pterygota</taxon>
        <taxon>Neoptera</taxon>
        <taxon>Endopterygota</taxon>
        <taxon>Lepidoptera</taxon>
        <taxon>Glossata</taxon>
        <taxon>Ditrysia</taxon>
        <taxon>Papilionoidea</taxon>
        <taxon>Pieridae</taxon>
        <taxon>Pierinae</taxon>
        <taxon>Leptosia</taxon>
    </lineage>
</organism>
<dbReference type="Pfam" id="PF00106">
    <property type="entry name" value="adh_short"/>
    <property type="match status" value="1"/>
</dbReference>
<protein>
    <recommendedName>
        <fullName evidence="6">Alcohol dehydrogenase</fullName>
    </recommendedName>
</protein>
<comment type="caution">
    <text evidence="4">The sequence shown here is derived from an EMBL/GenBank/DDBJ whole genome shotgun (WGS) entry which is preliminary data.</text>
</comment>
<dbReference type="PANTHER" id="PTHR44229">
    <property type="entry name" value="15-HYDROXYPROSTAGLANDIN DEHYDROGENASE [NAD(+)]"/>
    <property type="match status" value="1"/>
</dbReference>
<dbReference type="InterPro" id="IPR002347">
    <property type="entry name" value="SDR_fam"/>
</dbReference>
<dbReference type="GO" id="GO:0005737">
    <property type="term" value="C:cytoplasm"/>
    <property type="evidence" value="ECO:0007669"/>
    <property type="project" value="TreeGrafter"/>
</dbReference>
<dbReference type="PANTHER" id="PTHR44229:SF8">
    <property type="entry name" value="ALCOHOL DEHYDROGENASE-RELATED"/>
    <property type="match status" value="1"/>
</dbReference>
<evidence type="ECO:0000256" key="1">
    <source>
        <dbReference type="ARBA" id="ARBA00006484"/>
    </source>
</evidence>
<evidence type="ECO:0008006" key="6">
    <source>
        <dbReference type="Google" id="ProtNLM"/>
    </source>
</evidence>
<gene>
    <name evidence="4" type="ORF">LNINA_LOCUS6857</name>
</gene>
<dbReference type="AlphaFoldDB" id="A0AAV1JFR8"/>
<evidence type="ECO:0000256" key="2">
    <source>
        <dbReference type="ARBA" id="ARBA00023002"/>
    </source>
</evidence>
<dbReference type="InterPro" id="IPR036291">
    <property type="entry name" value="NAD(P)-bd_dom_sf"/>
</dbReference>
<dbReference type="Proteomes" id="UP001497472">
    <property type="component" value="Unassembled WGS sequence"/>
</dbReference>
<dbReference type="Gene3D" id="3.40.50.720">
    <property type="entry name" value="NAD(P)-binding Rossmann-like Domain"/>
    <property type="match status" value="1"/>
</dbReference>
<proteinExistence type="inferred from homology"/>
<dbReference type="PRINTS" id="PR00080">
    <property type="entry name" value="SDRFAMILY"/>
</dbReference>
<dbReference type="EMBL" id="CAVLEF010000009">
    <property type="protein sequence ID" value="CAK1547379.1"/>
    <property type="molecule type" value="Genomic_DNA"/>
</dbReference>
<dbReference type="GO" id="GO:0016616">
    <property type="term" value="F:oxidoreductase activity, acting on the CH-OH group of donors, NAD or NADP as acceptor"/>
    <property type="evidence" value="ECO:0007669"/>
    <property type="project" value="TreeGrafter"/>
</dbReference>
<evidence type="ECO:0000313" key="4">
    <source>
        <dbReference type="EMBL" id="CAK1547379.1"/>
    </source>
</evidence>
<dbReference type="SUPFAM" id="SSF51735">
    <property type="entry name" value="NAD(P)-binding Rossmann-fold domains"/>
    <property type="match status" value="1"/>
</dbReference>
<name>A0AAV1JFR8_9NEOP</name>
<dbReference type="PRINTS" id="PR00081">
    <property type="entry name" value="GDHRDH"/>
</dbReference>
<keyword evidence="2" id="KW-0560">Oxidoreductase</keyword>
<comment type="similarity">
    <text evidence="1 3">Belongs to the short-chain dehydrogenases/reductases (SDR) family.</text>
</comment>
<sequence length="239" mass="26681">MAKNLKNKVVVITGGATGIGYEIADRFLSKGAKIIIILDINEEEGKSATKKLNDKYGSSRSVFYKCDVTSDVDSTWTMLKDTYECIDVFVNNAGIVNEKIPKKAIDINVTALIDWSLKFWEYHRTDKSNNGGTIINLASIYGFRVDQFIPVYQATKFAVMGFTKALGHEYNFKRTGVRVVAICPGFTKTNLTQNLSTFDEETKRDSQAFLNDQQWQTVDAVGSAAIEVFENAASGRVRR</sequence>
<accession>A0AAV1JFR8</accession>
<reference evidence="4 5" key="1">
    <citation type="submission" date="2023-11" db="EMBL/GenBank/DDBJ databases">
        <authorList>
            <person name="Okamura Y."/>
        </authorList>
    </citation>
    <scope>NUCLEOTIDE SEQUENCE [LARGE SCALE GENOMIC DNA]</scope>
</reference>
<evidence type="ECO:0000256" key="3">
    <source>
        <dbReference type="RuleBase" id="RU000363"/>
    </source>
</evidence>
<evidence type="ECO:0000313" key="5">
    <source>
        <dbReference type="Proteomes" id="UP001497472"/>
    </source>
</evidence>